<feature type="region of interest" description="Disordered" evidence="1">
    <location>
        <begin position="37"/>
        <end position="56"/>
    </location>
</feature>
<dbReference type="SUPFAM" id="SSF51905">
    <property type="entry name" value="FAD/NAD(P)-binding domain"/>
    <property type="match status" value="1"/>
</dbReference>
<evidence type="ECO:0000313" key="3">
    <source>
        <dbReference type="EMBL" id="RAL46494.1"/>
    </source>
</evidence>
<proteinExistence type="predicted"/>
<dbReference type="PANTHER" id="PTHR42841">
    <property type="entry name" value="AMINE OXIDASE"/>
    <property type="match status" value="1"/>
</dbReference>
<organism evidence="3 4">
    <name type="scientific">Cuscuta australis</name>
    <dbReference type="NCBI Taxonomy" id="267555"/>
    <lineage>
        <taxon>Eukaryota</taxon>
        <taxon>Viridiplantae</taxon>
        <taxon>Streptophyta</taxon>
        <taxon>Embryophyta</taxon>
        <taxon>Tracheophyta</taxon>
        <taxon>Spermatophyta</taxon>
        <taxon>Magnoliopsida</taxon>
        <taxon>eudicotyledons</taxon>
        <taxon>Gunneridae</taxon>
        <taxon>Pentapetalae</taxon>
        <taxon>asterids</taxon>
        <taxon>lamiids</taxon>
        <taxon>Solanales</taxon>
        <taxon>Convolvulaceae</taxon>
        <taxon>Cuscuteae</taxon>
        <taxon>Cuscuta</taxon>
        <taxon>Cuscuta subgen. Grammica</taxon>
        <taxon>Cuscuta sect. Cleistogrammica</taxon>
    </lineage>
</organism>
<accession>A0A328DLL4</accession>
<dbReference type="EMBL" id="NQVE01000122">
    <property type="protein sequence ID" value="RAL46494.1"/>
    <property type="molecule type" value="Genomic_DNA"/>
</dbReference>
<evidence type="ECO:0000256" key="1">
    <source>
        <dbReference type="SAM" id="MobiDB-lite"/>
    </source>
</evidence>
<reference evidence="3 4" key="1">
    <citation type="submission" date="2018-06" db="EMBL/GenBank/DDBJ databases">
        <title>The Genome of Cuscuta australis (Dodder) Provides Insight into the Evolution of Plant Parasitism.</title>
        <authorList>
            <person name="Liu H."/>
        </authorList>
    </citation>
    <scope>NUCLEOTIDE SEQUENCE [LARGE SCALE GENOMIC DNA]</scope>
    <source>
        <strain evidence="4">cv. Yunnan</strain>
        <tissue evidence="3">Vines</tissue>
    </source>
</reference>
<feature type="compositionally biased region" description="Polar residues" evidence="1">
    <location>
        <begin position="37"/>
        <end position="54"/>
    </location>
</feature>
<feature type="domain" description="Amine oxidase" evidence="2">
    <location>
        <begin position="69"/>
        <end position="485"/>
    </location>
</feature>
<gene>
    <name evidence="3" type="ORF">DM860_004773</name>
</gene>
<dbReference type="AlphaFoldDB" id="A0A328DLL4"/>
<dbReference type="Gene3D" id="3.50.50.60">
    <property type="entry name" value="FAD/NAD(P)-binding domain"/>
    <property type="match status" value="1"/>
</dbReference>
<dbReference type="GO" id="GO:0016491">
    <property type="term" value="F:oxidoreductase activity"/>
    <property type="evidence" value="ECO:0007669"/>
    <property type="project" value="InterPro"/>
</dbReference>
<protein>
    <recommendedName>
        <fullName evidence="2">Amine oxidase domain-containing protein</fullName>
    </recommendedName>
</protein>
<name>A0A328DLL4_9ASTE</name>
<dbReference type="Gene3D" id="3.90.660.20">
    <property type="entry name" value="Protoporphyrinogen oxidase, mitochondrial, domain 2"/>
    <property type="match status" value="1"/>
</dbReference>
<evidence type="ECO:0000259" key="2">
    <source>
        <dbReference type="Pfam" id="PF01593"/>
    </source>
</evidence>
<dbReference type="Gene3D" id="1.10.3110.10">
    <property type="entry name" value="protoporphyrinogen ix oxidase, domain 3"/>
    <property type="match status" value="1"/>
</dbReference>
<evidence type="ECO:0000313" key="4">
    <source>
        <dbReference type="Proteomes" id="UP000249390"/>
    </source>
</evidence>
<dbReference type="InterPro" id="IPR036188">
    <property type="entry name" value="FAD/NAD-bd_sf"/>
</dbReference>
<dbReference type="Proteomes" id="UP000249390">
    <property type="component" value="Unassembled WGS sequence"/>
</dbReference>
<comment type="caution">
    <text evidence="3">The sequence shown here is derived from an EMBL/GenBank/DDBJ whole genome shotgun (WGS) entry which is preliminary data.</text>
</comment>
<sequence>MGANEDIQMPPLPSLSSAVSALAISAPSRLGVHKPTYASSQVSQDASPSNQTSPTGVKKTGVIVIGGGLAGLAAATCLRAENVPFVLLEASDAVGGRVRSEAVDGFILDRGFQIFITAYPEARRLLNYDALDLRKFYSGARIYYGGRFHTVADPLRHLPDALSSLANPIGSVVDKILIGLTRLRVSALQDDEILTADEVSTYELLKRIGFSDSMVDRFFRPFFGGIFFHRELETTSRLFNFIFKCLSLGDNTLPAKGIAAIPEQLAANLPKCSIRLKSRVASIHPESDSIPAMRVKLENGEMLKGELGVILAVEESEAGKLLAGKLAGEEAFQPRKPVRSTVCLYFSADHERIPVKDPVLFLNGSGRGIVNNMFFANNVATSYAPQGKALVSVSLIGSFEDLDDEEVVSLVLEELSGWFGEAVVGAWRYLRMYRVRFAQPNQTPPTNLQRNPRVRSGLYLCGDFVTSATFDGALASGRKAVEALLNER</sequence>
<keyword evidence="4" id="KW-1185">Reference proteome</keyword>
<dbReference type="Pfam" id="PF01593">
    <property type="entry name" value="Amino_oxidase"/>
    <property type="match status" value="1"/>
</dbReference>
<dbReference type="InterPro" id="IPR002937">
    <property type="entry name" value="Amino_oxidase"/>
</dbReference>